<protein>
    <recommendedName>
        <fullName evidence="3">DUF2251 domain-containing protein</fullName>
    </recommendedName>
</protein>
<gene>
    <name evidence="1" type="ORF">MMAN_39470</name>
</gene>
<dbReference type="Proteomes" id="UP000465812">
    <property type="component" value="Chromosome"/>
</dbReference>
<accession>A0ABM7JW31</accession>
<reference evidence="1 2" key="1">
    <citation type="journal article" date="2019" name="Emerg. Microbes Infect.">
        <title>Comprehensive subspecies identification of 175 nontuberculous mycobacteria species based on 7547 genomic profiles.</title>
        <authorList>
            <person name="Matsumoto Y."/>
            <person name="Kinjo T."/>
            <person name="Motooka D."/>
            <person name="Nabeya D."/>
            <person name="Jung N."/>
            <person name="Uechi K."/>
            <person name="Horii T."/>
            <person name="Iida T."/>
            <person name="Fujita J."/>
            <person name="Nakamura S."/>
        </authorList>
    </citation>
    <scope>NUCLEOTIDE SEQUENCE [LARGE SCALE GENOMIC DNA]</scope>
    <source>
        <strain evidence="1 2">JCM 18113</strain>
    </source>
</reference>
<name>A0ABM7JW31_MYCNT</name>
<organism evidence="1 2">
    <name type="scientific">Mycobacterium mantenii</name>
    <dbReference type="NCBI Taxonomy" id="560555"/>
    <lineage>
        <taxon>Bacteria</taxon>
        <taxon>Bacillati</taxon>
        <taxon>Actinomycetota</taxon>
        <taxon>Actinomycetes</taxon>
        <taxon>Mycobacteriales</taxon>
        <taxon>Mycobacteriaceae</taxon>
        <taxon>Mycobacterium</taxon>
        <taxon>Mycobacterium avium complex (MAC)</taxon>
    </lineage>
</organism>
<keyword evidence="2" id="KW-1185">Reference proteome</keyword>
<proteinExistence type="predicted"/>
<evidence type="ECO:0008006" key="3">
    <source>
        <dbReference type="Google" id="ProtNLM"/>
    </source>
</evidence>
<dbReference type="EMBL" id="AP022590">
    <property type="protein sequence ID" value="BBY39813.1"/>
    <property type="molecule type" value="Genomic_DNA"/>
</dbReference>
<evidence type="ECO:0000313" key="1">
    <source>
        <dbReference type="EMBL" id="BBY39813.1"/>
    </source>
</evidence>
<evidence type="ECO:0000313" key="2">
    <source>
        <dbReference type="Proteomes" id="UP000465812"/>
    </source>
</evidence>
<sequence length="151" mass="17106">MSKRFVGIEHELEFDGDGKRPTRAALVFTDEDGETYRVIVEAPHLEVNAYYGLPMAHCRYEDLGGGAYFIHFAWNSCDPEQLTETEGKSMALDQLMRFERDGETGRGVFELLLGGQGYRRYPNWTAMDMSAFTQDKTPVDRLPADGDGVRQ</sequence>